<comment type="caution">
    <text evidence="1">The sequence shown here is derived from an EMBL/GenBank/DDBJ whole genome shotgun (WGS) entry which is preliminary data.</text>
</comment>
<accession>A0A9P7QUN7</accession>
<gene>
    <name evidence="1" type="ORF">JMJ77_012285</name>
</gene>
<keyword evidence="2" id="KW-1185">Reference proteome</keyword>
<dbReference type="Proteomes" id="UP000699042">
    <property type="component" value="Unassembled WGS sequence"/>
</dbReference>
<evidence type="ECO:0000313" key="1">
    <source>
        <dbReference type="EMBL" id="KAG7041767.1"/>
    </source>
</evidence>
<sequence>MLDKREIKLGKVEGDDRWSYFTQIAFIEDTRDISYIAITAVGTIIGAAVNGMPVLDNQAAVNGLGAQIPTQAGIAGFKHNIRKDLGFNASKPIMSISSEALVVHQTTTMADYKQPTATEVNKCTTFPISEPALGLTGILEMCAPKKTALNVDIGTKTTLEQVNAPIVTAPQITSALSMEIATAAPVEQSTAMDIYERVSSWCVTATRTSGSKPYICTAGVDDYPRFPGTATFIYTPFSGPTPTTPSFFLTTFSEDPAMPSIAPDYTSFATPTTSEPSFFLTTFSEDPGMAAAASTSTPLASSSTEYSMVGAPIITRGTAVEPVITETQTVFVTASA</sequence>
<dbReference type="OrthoDB" id="4846480at2759"/>
<dbReference type="AlphaFoldDB" id="A0A9P7QUN7"/>
<proteinExistence type="predicted"/>
<protein>
    <submittedName>
        <fullName evidence="1">Uncharacterized protein</fullName>
    </submittedName>
</protein>
<name>A0A9P7QUN7_9PEZI</name>
<reference evidence="1" key="1">
    <citation type="submission" date="2021-05" db="EMBL/GenBank/DDBJ databases">
        <title>Comparative genomics of three Colletotrichum scovillei strains and genetic complementation revealed genes involved fungal growth and virulence on chili pepper.</title>
        <authorList>
            <person name="Hsieh D.-K."/>
            <person name="Chuang S.-C."/>
            <person name="Chen C.-Y."/>
            <person name="Chao Y.-T."/>
            <person name="Lu M.-Y.J."/>
            <person name="Lee M.-H."/>
            <person name="Shih M.-C."/>
        </authorList>
    </citation>
    <scope>NUCLEOTIDE SEQUENCE</scope>
    <source>
        <strain evidence="1">Coll-153</strain>
    </source>
</reference>
<organism evidence="1 2">
    <name type="scientific">Colletotrichum scovillei</name>
    <dbReference type="NCBI Taxonomy" id="1209932"/>
    <lineage>
        <taxon>Eukaryota</taxon>
        <taxon>Fungi</taxon>
        <taxon>Dikarya</taxon>
        <taxon>Ascomycota</taxon>
        <taxon>Pezizomycotina</taxon>
        <taxon>Sordariomycetes</taxon>
        <taxon>Hypocreomycetidae</taxon>
        <taxon>Glomerellales</taxon>
        <taxon>Glomerellaceae</taxon>
        <taxon>Colletotrichum</taxon>
        <taxon>Colletotrichum acutatum species complex</taxon>
    </lineage>
</organism>
<evidence type="ECO:0000313" key="2">
    <source>
        <dbReference type="Proteomes" id="UP000699042"/>
    </source>
</evidence>
<dbReference type="EMBL" id="JAESDN010000014">
    <property type="protein sequence ID" value="KAG7041767.1"/>
    <property type="molecule type" value="Genomic_DNA"/>
</dbReference>